<dbReference type="InterPro" id="IPR002048">
    <property type="entry name" value="EF_hand_dom"/>
</dbReference>
<dbReference type="EMBL" id="CP030862">
    <property type="protein sequence ID" value="AXE24489.1"/>
    <property type="molecule type" value="Genomic_DNA"/>
</dbReference>
<feature type="domain" description="EF-hand" evidence="1">
    <location>
        <begin position="8"/>
        <end position="43"/>
    </location>
</feature>
<organism evidence="2 3">
    <name type="scientific">Streptomyces globosus</name>
    <dbReference type="NCBI Taxonomy" id="68209"/>
    <lineage>
        <taxon>Bacteria</taxon>
        <taxon>Bacillati</taxon>
        <taxon>Actinomycetota</taxon>
        <taxon>Actinomycetes</taxon>
        <taxon>Kitasatosporales</taxon>
        <taxon>Streptomycetaceae</taxon>
        <taxon>Streptomyces</taxon>
    </lineage>
</organism>
<dbReference type="InterPro" id="IPR011992">
    <property type="entry name" value="EF-hand-dom_pair"/>
</dbReference>
<dbReference type="SMART" id="SM00054">
    <property type="entry name" value="EFh"/>
    <property type="match status" value="4"/>
</dbReference>
<dbReference type="InterPro" id="IPR018247">
    <property type="entry name" value="EF_Hand_1_Ca_BS"/>
</dbReference>
<reference evidence="2 3" key="1">
    <citation type="submission" date="2018-01" db="EMBL/GenBank/DDBJ databases">
        <title>Draft genome Sequence of streptomyces globosus LZH-48.</title>
        <authorList>
            <person name="Ran K."/>
            <person name="Li Z."/>
            <person name="Wei S."/>
            <person name="Dong R."/>
        </authorList>
    </citation>
    <scope>NUCLEOTIDE SEQUENCE [LARGE SCALE GENOMIC DNA]</scope>
    <source>
        <strain evidence="2 3">LZH-48</strain>
    </source>
</reference>
<dbReference type="Pfam" id="PF13202">
    <property type="entry name" value="EF-hand_5"/>
    <property type="match status" value="1"/>
</dbReference>
<proteinExistence type="predicted"/>
<keyword evidence="3" id="KW-1185">Reference proteome</keyword>
<dbReference type="Gene3D" id="1.10.238.10">
    <property type="entry name" value="EF-hand"/>
    <property type="match status" value="1"/>
</dbReference>
<dbReference type="OrthoDB" id="465673at2"/>
<name>A0A344U0R8_9ACTN</name>
<dbReference type="SUPFAM" id="SSF47473">
    <property type="entry name" value="EF-hand"/>
    <property type="match status" value="1"/>
</dbReference>
<dbReference type="PROSITE" id="PS50222">
    <property type="entry name" value="EF_HAND_2"/>
    <property type="match status" value="1"/>
</dbReference>
<evidence type="ECO:0000313" key="2">
    <source>
        <dbReference type="EMBL" id="AXE24489.1"/>
    </source>
</evidence>
<accession>A0A344U0R8</accession>
<dbReference type="RefSeq" id="WP_114055678.1">
    <property type="nucleotide sequence ID" value="NZ_CP030862.1"/>
</dbReference>
<evidence type="ECO:0000313" key="3">
    <source>
        <dbReference type="Proteomes" id="UP000252004"/>
    </source>
</evidence>
<evidence type="ECO:0000259" key="1">
    <source>
        <dbReference type="PROSITE" id="PS50222"/>
    </source>
</evidence>
<dbReference type="AlphaFoldDB" id="A0A344U0R8"/>
<protein>
    <recommendedName>
        <fullName evidence="1">EF-hand domain-containing protein</fullName>
    </recommendedName>
</protein>
<sequence>MTPTATPVLTHKLRHMFALLDTDRDGYLTAADLPAAADRMAAVLPAGQEKAERLRAALGRIWEAHLRHMDGDGTGRLGRAAYERGVRTAVATAPAAFLTAVHEAAAAWLALCDADGDGRIVLDEYLRMGEALGGIAREDMEDAFGRLDRSGDGGLDPVDVHAAVIEFFTSDDPEAAGNWLYGPL</sequence>
<gene>
    <name evidence="2" type="ORF">C0216_14405</name>
</gene>
<dbReference type="PROSITE" id="PS00018">
    <property type="entry name" value="EF_HAND_1"/>
    <property type="match status" value="1"/>
</dbReference>
<dbReference type="KEGG" id="sgz:C0216_14405"/>
<dbReference type="GO" id="GO:0005509">
    <property type="term" value="F:calcium ion binding"/>
    <property type="evidence" value="ECO:0007669"/>
    <property type="project" value="InterPro"/>
</dbReference>
<dbReference type="Proteomes" id="UP000252004">
    <property type="component" value="Chromosome"/>
</dbReference>